<feature type="transmembrane region" description="Helical" evidence="8">
    <location>
        <begin position="134"/>
        <end position="152"/>
    </location>
</feature>
<keyword evidence="6 7" id="KW-0472">Membrane</keyword>
<sequence length="458" mass="49575">MSMNSHSSLFLSESEKVAGPKDLFFIWFAANMGILGIVYGGIIIGFGLSFFQSLLVALLGPLSFILVGIVSLAGRDSGATTFVLSRAAFGLKGNFIPALIGWVTQIGWLTVNVSTGTLTILTLLHLFGVGTNTVTTLLGLAIFAGMVIVSSLFSQQLLVKVQTFFTYFFGGLTILVIGFIIPSANWGKLIEMHSGSWLTDFLPALVFTMIGTGLTWTKVASDYSRFQKKSNSNYSVISSVTFGALIPLFIIIGAGVLLASFVPDLASASNPILAIIDSGSLPHWLIVLYALAALGGLTPQCFIGLKSSGLIMKSFNINWKESYVIFFHSLIIIVVPIYILIISKNFLGFFQGFLSALGVGLAAWAAVFITDYICLRKQGYNSELLEIERARKVNMKGVISWIISVLVGVLFTKSTLFTGPLAVGVFAKSNLGVFFTLFTSAVLYLILIQNERRHKEEV</sequence>
<evidence type="ECO:0000256" key="4">
    <source>
        <dbReference type="ARBA" id="ARBA00022692"/>
    </source>
</evidence>
<proteinExistence type="inferred from homology"/>
<evidence type="ECO:0000313" key="10">
    <source>
        <dbReference type="Proteomes" id="UP000628775"/>
    </source>
</evidence>
<dbReference type="InterPro" id="IPR026030">
    <property type="entry name" value="Pur-cyt_permease_Fcy2/21/22"/>
</dbReference>
<dbReference type="Proteomes" id="UP000628775">
    <property type="component" value="Unassembled WGS sequence"/>
</dbReference>
<feature type="transmembrane region" description="Helical" evidence="8">
    <location>
        <begin position="240"/>
        <end position="261"/>
    </location>
</feature>
<feature type="transmembrane region" description="Helical" evidence="8">
    <location>
        <begin position="24"/>
        <end position="48"/>
    </location>
</feature>
<dbReference type="EMBL" id="BMIR01000027">
    <property type="protein sequence ID" value="GGE54757.1"/>
    <property type="molecule type" value="Genomic_DNA"/>
</dbReference>
<evidence type="ECO:0000256" key="3">
    <source>
        <dbReference type="ARBA" id="ARBA00022448"/>
    </source>
</evidence>
<evidence type="ECO:0000256" key="2">
    <source>
        <dbReference type="ARBA" id="ARBA00008974"/>
    </source>
</evidence>
<dbReference type="GO" id="GO:0022857">
    <property type="term" value="F:transmembrane transporter activity"/>
    <property type="evidence" value="ECO:0007669"/>
    <property type="project" value="InterPro"/>
</dbReference>
<evidence type="ECO:0000256" key="8">
    <source>
        <dbReference type="SAM" id="Phobius"/>
    </source>
</evidence>
<keyword evidence="5 8" id="KW-1133">Transmembrane helix</keyword>
<feature type="transmembrane region" description="Helical" evidence="8">
    <location>
        <begin position="349"/>
        <end position="373"/>
    </location>
</feature>
<dbReference type="PANTHER" id="PTHR31806:SF1">
    <property type="entry name" value="PURINE-CYTOSINE PERMEASE FCY2-RELATED"/>
    <property type="match status" value="1"/>
</dbReference>
<accession>A0A8J3E1R7</accession>
<dbReference type="PANTHER" id="PTHR31806">
    <property type="entry name" value="PURINE-CYTOSINE PERMEASE FCY2-RELATED"/>
    <property type="match status" value="1"/>
</dbReference>
<feature type="transmembrane region" description="Helical" evidence="8">
    <location>
        <begin position="95"/>
        <end position="128"/>
    </location>
</feature>
<feature type="transmembrane region" description="Helical" evidence="8">
    <location>
        <begin position="54"/>
        <end position="74"/>
    </location>
</feature>
<evidence type="ECO:0000256" key="5">
    <source>
        <dbReference type="ARBA" id="ARBA00022989"/>
    </source>
</evidence>
<protein>
    <submittedName>
        <fullName evidence="9">Allantoin permease</fullName>
    </submittedName>
</protein>
<dbReference type="InterPro" id="IPR001248">
    <property type="entry name" value="Pur-cyt_permease"/>
</dbReference>
<dbReference type="RefSeq" id="WP_229672780.1">
    <property type="nucleotide sequence ID" value="NZ_BMIR01000027.1"/>
</dbReference>
<dbReference type="Pfam" id="PF02133">
    <property type="entry name" value="Transp_cyt_pur"/>
    <property type="match status" value="1"/>
</dbReference>
<evidence type="ECO:0000313" key="9">
    <source>
        <dbReference type="EMBL" id="GGE54757.1"/>
    </source>
</evidence>
<reference evidence="9" key="2">
    <citation type="submission" date="2020-09" db="EMBL/GenBank/DDBJ databases">
        <authorList>
            <person name="Sun Q."/>
            <person name="Zhou Y."/>
        </authorList>
    </citation>
    <scope>NUCLEOTIDE SEQUENCE</scope>
    <source>
        <strain evidence="9">CGMCC 1.15371</strain>
    </source>
</reference>
<comment type="similarity">
    <text evidence="2 7">Belongs to the purine-cytosine permease (2.A.39) family.</text>
</comment>
<dbReference type="Gene3D" id="1.10.4160.10">
    <property type="entry name" value="Hydantoin permease"/>
    <property type="match status" value="1"/>
</dbReference>
<gene>
    <name evidence="9" type="ORF">GCM10011391_37150</name>
</gene>
<feature type="transmembrane region" description="Helical" evidence="8">
    <location>
        <begin position="431"/>
        <end position="448"/>
    </location>
</feature>
<keyword evidence="4 8" id="KW-0812">Transmembrane</keyword>
<keyword evidence="10" id="KW-1185">Reference proteome</keyword>
<evidence type="ECO:0000256" key="1">
    <source>
        <dbReference type="ARBA" id="ARBA00004141"/>
    </source>
</evidence>
<evidence type="ECO:0000256" key="6">
    <source>
        <dbReference type="ARBA" id="ARBA00023136"/>
    </source>
</evidence>
<feature type="transmembrane region" description="Helical" evidence="8">
    <location>
        <begin position="323"/>
        <end position="343"/>
    </location>
</feature>
<comment type="caution">
    <text evidence="9">The sequence shown here is derived from an EMBL/GenBank/DDBJ whole genome shotgun (WGS) entry which is preliminary data.</text>
</comment>
<dbReference type="PIRSF" id="PIRSF002744">
    <property type="entry name" value="Pur-cyt_permease"/>
    <property type="match status" value="1"/>
</dbReference>
<feature type="transmembrane region" description="Helical" evidence="8">
    <location>
        <begin position="281"/>
        <end position="303"/>
    </location>
</feature>
<feature type="transmembrane region" description="Helical" evidence="8">
    <location>
        <begin position="164"/>
        <end position="181"/>
    </location>
</feature>
<feature type="transmembrane region" description="Helical" evidence="8">
    <location>
        <begin position="201"/>
        <end position="219"/>
    </location>
</feature>
<comment type="subcellular location">
    <subcellularLocation>
        <location evidence="1">Membrane</location>
        <topology evidence="1">Multi-pass membrane protein</topology>
    </subcellularLocation>
</comment>
<feature type="transmembrane region" description="Helical" evidence="8">
    <location>
        <begin position="393"/>
        <end position="411"/>
    </location>
</feature>
<reference evidence="9" key="1">
    <citation type="journal article" date="2014" name="Int. J. Syst. Evol. Microbiol.">
        <title>Complete genome sequence of Corynebacterium casei LMG S-19264T (=DSM 44701T), isolated from a smear-ripened cheese.</title>
        <authorList>
            <consortium name="US DOE Joint Genome Institute (JGI-PGF)"/>
            <person name="Walter F."/>
            <person name="Albersmeier A."/>
            <person name="Kalinowski J."/>
            <person name="Ruckert C."/>
        </authorList>
    </citation>
    <scope>NUCLEOTIDE SEQUENCE</scope>
    <source>
        <strain evidence="9">CGMCC 1.15371</strain>
    </source>
</reference>
<dbReference type="AlphaFoldDB" id="A0A8J3E1R7"/>
<evidence type="ECO:0000256" key="7">
    <source>
        <dbReference type="PIRNR" id="PIRNR002744"/>
    </source>
</evidence>
<name>A0A8J3E1R7_9BACL</name>
<keyword evidence="3 7" id="KW-0813">Transport</keyword>
<organism evidence="9 10">
    <name type="scientific">Pullulanibacillus camelliae</name>
    <dbReference type="NCBI Taxonomy" id="1707096"/>
    <lineage>
        <taxon>Bacteria</taxon>
        <taxon>Bacillati</taxon>
        <taxon>Bacillota</taxon>
        <taxon>Bacilli</taxon>
        <taxon>Bacillales</taxon>
        <taxon>Sporolactobacillaceae</taxon>
        <taxon>Pullulanibacillus</taxon>
    </lineage>
</organism>
<dbReference type="GO" id="GO:0005886">
    <property type="term" value="C:plasma membrane"/>
    <property type="evidence" value="ECO:0007669"/>
    <property type="project" value="TreeGrafter"/>
</dbReference>